<dbReference type="GO" id="GO:0005829">
    <property type="term" value="C:cytosol"/>
    <property type="evidence" value="ECO:0007669"/>
    <property type="project" value="TreeGrafter"/>
</dbReference>
<sequence length="333" mass="37327">MNSSTLLPSPGPPGVLDDFQMSCRFSNLGNHSPESFDSVSCGACFYFIYMILDHYKASYITQLCEDNSGILVCPSTMDESQCHCQNRALVYNLPEFALNSDAIEDGTRVSLFALPVFAQLMLQTMRPSERETLLDIGAGPTVYSALCFRDVSKRVHLADYVERNLDVLRKWVRNEETIDWVPTIKMIKRTEGGPVPTEKVCEEVEEKARGLVKSGGIHFADVHQEVVVPELDGKQVDILVSIFTLESACRNYEEYCRCAQNMMRNLRSGGRFVLGSVLEDDEYNSGRQTIFHLLNLREQMILDALSACGLDVANAKKYVLDGEGVMFLMATKL</sequence>
<dbReference type="Proteomes" id="UP000095282">
    <property type="component" value="Unplaced"/>
</dbReference>
<name>A0A1I7URD1_9PELO</name>
<keyword evidence="2" id="KW-0489">Methyltransferase</keyword>
<dbReference type="PANTHER" id="PTHR10867">
    <property type="entry name" value="NNMT/PNMT/TEMT FAMILY MEMBER"/>
    <property type="match status" value="1"/>
</dbReference>
<dbReference type="NCBIfam" id="NF041360">
    <property type="entry name" value="GntF_guanitoxin"/>
    <property type="match status" value="1"/>
</dbReference>
<proteinExistence type="inferred from homology"/>
<dbReference type="FunFam" id="3.40.50.150:FF:000670">
    <property type="entry name" value="Amine N-MethylTransferase"/>
    <property type="match status" value="1"/>
</dbReference>
<dbReference type="InterPro" id="IPR000940">
    <property type="entry name" value="NNMT_TEMT_trans"/>
</dbReference>
<dbReference type="WBParaSite" id="Csp11.Scaffold630.g18579.t1">
    <property type="protein sequence ID" value="Csp11.Scaffold630.g18579.t1"/>
    <property type="gene ID" value="Csp11.Scaffold630.g18579"/>
</dbReference>
<keyword evidence="5" id="KW-1185">Reference proteome</keyword>
<dbReference type="PROSITE" id="PS51681">
    <property type="entry name" value="SAM_MT_NNMT_PNMT_TEMT"/>
    <property type="match status" value="1"/>
</dbReference>
<evidence type="ECO:0000313" key="5">
    <source>
        <dbReference type="Proteomes" id="UP000095282"/>
    </source>
</evidence>
<dbReference type="PANTHER" id="PTHR10867:SF38">
    <property type="entry name" value="NICOTINAMIDE N-METHYLTRANSFERASE"/>
    <property type="match status" value="1"/>
</dbReference>
<keyword evidence="3" id="KW-0808">Transferase</keyword>
<dbReference type="InterPro" id="IPR053384">
    <property type="entry name" value="SAM-dep_methyltransferase"/>
</dbReference>
<evidence type="ECO:0000256" key="1">
    <source>
        <dbReference type="ARBA" id="ARBA00007996"/>
    </source>
</evidence>
<dbReference type="InterPro" id="IPR029063">
    <property type="entry name" value="SAM-dependent_MTases_sf"/>
</dbReference>
<dbReference type="GO" id="GO:0008170">
    <property type="term" value="F:N-methyltransferase activity"/>
    <property type="evidence" value="ECO:0007669"/>
    <property type="project" value="TreeGrafter"/>
</dbReference>
<dbReference type="AlphaFoldDB" id="A0A1I7URD1"/>
<dbReference type="SUPFAM" id="SSF53335">
    <property type="entry name" value="S-adenosyl-L-methionine-dependent methyltransferases"/>
    <property type="match status" value="1"/>
</dbReference>
<dbReference type="GO" id="GO:0032259">
    <property type="term" value="P:methylation"/>
    <property type="evidence" value="ECO:0007669"/>
    <property type="project" value="UniProtKB-KW"/>
</dbReference>
<keyword evidence="4" id="KW-0949">S-adenosyl-L-methionine</keyword>
<evidence type="ECO:0000313" key="6">
    <source>
        <dbReference type="WBParaSite" id="Csp11.Scaffold630.g18579.t1"/>
    </source>
</evidence>
<accession>A0A1I7URD1</accession>
<dbReference type="STRING" id="1561998.A0A1I7URD1"/>
<dbReference type="Pfam" id="PF01234">
    <property type="entry name" value="NNMT_PNMT_TEMT"/>
    <property type="match status" value="1"/>
</dbReference>
<organism evidence="5 6">
    <name type="scientific">Caenorhabditis tropicalis</name>
    <dbReference type="NCBI Taxonomy" id="1561998"/>
    <lineage>
        <taxon>Eukaryota</taxon>
        <taxon>Metazoa</taxon>
        <taxon>Ecdysozoa</taxon>
        <taxon>Nematoda</taxon>
        <taxon>Chromadorea</taxon>
        <taxon>Rhabditida</taxon>
        <taxon>Rhabditina</taxon>
        <taxon>Rhabditomorpha</taxon>
        <taxon>Rhabditoidea</taxon>
        <taxon>Rhabditidae</taxon>
        <taxon>Peloderinae</taxon>
        <taxon>Caenorhabditis</taxon>
    </lineage>
</organism>
<protein>
    <submittedName>
        <fullName evidence="6">Nicotinamide N-methyltransferase-like</fullName>
    </submittedName>
</protein>
<dbReference type="Gene3D" id="3.40.50.150">
    <property type="entry name" value="Vaccinia Virus protein VP39"/>
    <property type="match status" value="1"/>
</dbReference>
<comment type="similarity">
    <text evidence="1">Belongs to the class I-like SAM-binding methyltransferase superfamily. NNMT/PNMT/TEMT family.</text>
</comment>
<evidence type="ECO:0000256" key="3">
    <source>
        <dbReference type="ARBA" id="ARBA00022679"/>
    </source>
</evidence>
<evidence type="ECO:0000256" key="2">
    <source>
        <dbReference type="ARBA" id="ARBA00022603"/>
    </source>
</evidence>
<reference evidence="6" key="1">
    <citation type="submission" date="2016-11" db="UniProtKB">
        <authorList>
            <consortium name="WormBaseParasite"/>
        </authorList>
    </citation>
    <scope>IDENTIFICATION</scope>
</reference>
<evidence type="ECO:0000256" key="4">
    <source>
        <dbReference type="ARBA" id="ARBA00022691"/>
    </source>
</evidence>